<dbReference type="InterPro" id="IPR007630">
    <property type="entry name" value="RNA_pol_sigma70_r4"/>
</dbReference>
<evidence type="ECO:0000256" key="3">
    <source>
        <dbReference type="ARBA" id="ARBA00023125"/>
    </source>
</evidence>
<dbReference type="GO" id="GO:0016987">
    <property type="term" value="F:sigma factor activity"/>
    <property type="evidence" value="ECO:0007669"/>
    <property type="project" value="UniProtKB-KW"/>
</dbReference>
<dbReference type="InterPro" id="IPR013324">
    <property type="entry name" value="RNA_pol_sigma_r3/r4-like"/>
</dbReference>
<keyword evidence="3" id="KW-0238">DNA-binding</keyword>
<dbReference type="SUPFAM" id="SSF88946">
    <property type="entry name" value="Sigma2 domain of RNA polymerase sigma factors"/>
    <property type="match status" value="1"/>
</dbReference>
<proteinExistence type="predicted"/>
<dbReference type="PROSITE" id="PS00716">
    <property type="entry name" value="SIGMA70_2"/>
    <property type="match status" value="1"/>
</dbReference>
<evidence type="ECO:0000256" key="2">
    <source>
        <dbReference type="ARBA" id="ARBA00023082"/>
    </source>
</evidence>
<dbReference type="NCBIfam" id="TIGR02937">
    <property type="entry name" value="sigma70-ECF"/>
    <property type="match status" value="1"/>
</dbReference>
<dbReference type="InterPro" id="IPR007627">
    <property type="entry name" value="RNA_pol_sigma70_r2"/>
</dbReference>
<dbReference type="Gene3D" id="1.10.10.10">
    <property type="entry name" value="Winged helix-like DNA-binding domain superfamily/Winged helix DNA-binding domain"/>
    <property type="match status" value="1"/>
</dbReference>
<keyword evidence="2" id="KW-0731">Sigma factor</keyword>
<dbReference type="GO" id="GO:0006352">
    <property type="term" value="P:DNA-templated transcription initiation"/>
    <property type="evidence" value="ECO:0007669"/>
    <property type="project" value="InterPro"/>
</dbReference>
<dbReference type="InterPro" id="IPR050239">
    <property type="entry name" value="Sigma-70_RNA_pol_init_factors"/>
</dbReference>
<dbReference type="InterPro" id="IPR013325">
    <property type="entry name" value="RNA_pol_sigma_r2"/>
</dbReference>
<keyword evidence="7" id="KW-1185">Reference proteome</keyword>
<sequence length="399" mass="46947">MGAVPLLSRSHEFELAERLDRLRSRFRWSALHSPIVAQYCFQLIQNTLQSGKPIDPLIESVGTDNRSKEKILSRLEFHFKTLPELFAREKHLACHPYSVRKRFRNQRKIARLMMEISPRTELLEKAIFQWVSQVQMIRVAIRRQSTDLNAVPLEEQVYRCFGMSSKLLDQFIRVLERRNKLYNEARNALAEANLRLVVSIAKKYRNRGLPFNDLIQEGNRGLMRAVDKFEYRLGYKFGTYATWWIRQGITRSLQEFQKLSRVPDTETTMPRSAELLETDPQPNHRWHGKLPLSLQDPIGEDGERLVEDFISARETVVPGQEVDQRLLRERIQEVLRSLTPREKEIIEMRFGLLDGRGRTLDEVARFFGVTRERIRQIECRSLSKLRITSRSNRLVAFKE</sequence>
<keyword evidence="1" id="KW-0805">Transcription regulation</keyword>
<dbReference type="PRINTS" id="PR00046">
    <property type="entry name" value="SIGMA70FCT"/>
</dbReference>
<dbReference type="AlphaFoldDB" id="A0A8E6EXH5"/>
<feature type="domain" description="RNA polymerase sigma-70" evidence="5">
    <location>
        <begin position="359"/>
        <end position="385"/>
    </location>
</feature>
<gene>
    <name evidence="6" type="ORF">KIH39_12930</name>
</gene>
<organism evidence="6 7">
    <name type="scientific">Telmatocola sphagniphila</name>
    <dbReference type="NCBI Taxonomy" id="1123043"/>
    <lineage>
        <taxon>Bacteria</taxon>
        <taxon>Pseudomonadati</taxon>
        <taxon>Planctomycetota</taxon>
        <taxon>Planctomycetia</taxon>
        <taxon>Gemmatales</taxon>
        <taxon>Gemmataceae</taxon>
    </lineage>
</organism>
<dbReference type="InterPro" id="IPR014284">
    <property type="entry name" value="RNA_pol_sigma-70_dom"/>
</dbReference>
<protein>
    <submittedName>
        <fullName evidence="6">Sigma-70 family RNA polymerase sigma factor</fullName>
    </submittedName>
</protein>
<dbReference type="SUPFAM" id="SSF88659">
    <property type="entry name" value="Sigma3 and sigma4 domains of RNA polymerase sigma factors"/>
    <property type="match status" value="1"/>
</dbReference>
<accession>A0A8E6EXH5</accession>
<dbReference type="Proteomes" id="UP000676194">
    <property type="component" value="Chromosome"/>
</dbReference>
<evidence type="ECO:0000256" key="4">
    <source>
        <dbReference type="ARBA" id="ARBA00023163"/>
    </source>
</evidence>
<evidence type="ECO:0000313" key="7">
    <source>
        <dbReference type="Proteomes" id="UP000676194"/>
    </source>
</evidence>
<dbReference type="PANTHER" id="PTHR30603:SF60">
    <property type="entry name" value="RNA POLYMERASE SIGMA FACTOR RPOD"/>
    <property type="match status" value="1"/>
</dbReference>
<dbReference type="EMBL" id="CP074694">
    <property type="protein sequence ID" value="QVL34912.1"/>
    <property type="molecule type" value="Genomic_DNA"/>
</dbReference>
<dbReference type="Gene3D" id="1.10.601.10">
    <property type="entry name" value="RNA Polymerase Primary Sigma Factor"/>
    <property type="match status" value="2"/>
</dbReference>
<dbReference type="PANTHER" id="PTHR30603">
    <property type="entry name" value="RNA POLYMERASE SIGMA FACTOR RPO"/>
    <property type="match status" value="1"/>
</dbReference>
<dbReference type="GO" id="GO:0003677">
    <property type="term" value="F:DNA binding"/>
    <property type="evidence" value="ECO:0007669"/>
    <property type="project" value="UniProtKB-KW"/>
</dbReference>
<dbReference type="InterPro" id="IPR036388">
    <property type="entry name" value="WH-like_DNA-bd_sf"/>
</dbReference>
<keyword evidence="4" id="KW-0804">Transcription</keyword>
<reference evidence="6" key="1">
    <citation type="submission" date="2021-05" db="EMBL/GenBank/DDBJ databases">
        <title>Complete genome sequence of the cellulolytic planctomycete Telmatocola sphagniphila SP2T and characterization of the first cellulase from planctomycetes.</title>
        <authorList>
            <person name="Rakitin A.L."/>
            <person name="Beletsky A.V."/>
            <person name="Naumoff D.G."/>
            <person name="Kulichevskaya I.S."/>
            <person name="Mardanov A.V."/>
            <person name="Ravin N.V."/>
            <person name="Dedysh S.N."/>
        </authorList>
    </citation>
    <scope>NUCLEOTIDE SEQUENCE</scope>
    <source>
        <strain evidence="6">SP2T</strain>
    </source>
</reference>
<dbReference type="InterPro" id="IPR000943">
    <property type="entry name" value="RNA_pol_sigma70"/>
</dbReference>
<evidence type="ECO:0000256" key="1">
    <source>
        <dbReference type="ARBA" id="ARBA00023015"/>
    </source>
</evidence>
<dbReference type="Pfam" id="PF04542">
    <property type="entry name" value="Sigma70_r2"/>
    <property type="match status" value="1"/>
</dbReference>
<dbReference type="Pfam" id="PF04545">
    <property type="entry name" value="Sigma70_r4"/>
    <property type="match status" value="1"/>
</dbReference>
<dbReference type="KEGG" id="tsph:KIH39_12930"/>
<dbReference type="CDD" id="cd06171">
    <property type="entry name" value="Sigma70_r4"/>
    <property type="match status" value="1"/>
</dbReference>
<evidence type="ECO:0000313" key="6">
    <source>
        <dbReference type="EMBL" id="QVL34912.1"/>
    </source>
</evidence>
<evidence type="ECO:0000259" key="5">
    <source>
        <dbReference type="PROSITE" id="PS00716"/>
    </source>
</evidence>
<name>A0A8E6EXH5_9BACT</name>